<evidence type="ECO:0000313" key="2">
    <source>
        <dbReference type="EMBL" id="PPR01704.1"/>
    </source>
</evidence>
<organism evidence="2 3">
    <name type="scientific">Gymnopilus dilepis</name>
    <dbReference type="NCBI Taxonomy" id="231916"/>
    <lineage>
        <taxon>Eukaryota</taxon>
        <taxon>Fungi</taxon>
        <taxon>Dikarya</taxon>
        <taxon>Basidiomycota</taxon>
        <taxon>Agaricomycotina</taxon>
        <taxon>Agaricomycetes</taxon>
        <taxon>Agaricomycetidae</taxon>
        <taxon>Agaricales</taxon>
        <taxon>Agaricineae</taxon>
        <taxon>Hymenogastraceae</taxon>
        <taxon>Gymnopilus</taxon>
    </lineage>
</organism>
<evidence type="ECO:0000256" key="1">
    <source>
        <dbReference type="SAM" id="MobiDB-lite"/>
    </source>
</evidence>
<protein>
    <submittedName>
        <fullName evidence="2">Uncharacterized protein</fullName>
    </submittedName>
</protein>
<keyword evidence="3" id="KW-1185">Reference proteome</keyword>
<accession>A0A409YFE6</accession>
<dbReference type="AlphaFoldDB" id="A0A409YFE6"/>
<dbReference type="Proteomes" id="UP000284706">
    <property type="component" value="Unassembled WGS sequence"/>
</dbReference>
<feature type="compositionally biased region" description="Gly residues" evidence="1">
    <location>
        <begin position="1"/>
        <end position="10"/>
    </location>
</feature>
<dbReference type="EMBL" id="NHYE01000912">
    <property type="protein sequence ID" value="PPR01704.1"/>
    <property type="molecule type" value="Genomic_DNA"/>
</dbReference>
<gene>
    <name evidence="2" type="ORF">CVT26_013101</name>
</gene>
<sequence>MAGTASGAGSGEREKAASSRESGGADALTKGGTCAPDKGSRTPELISAPDVHLQLPRIQLPDLRGCHDYDASLLAEPITSISPFKPKSWLFRAGRDFGRVMGDVFQQPLSVYAAVFCGGTSADAFFPEARHNMKYRNYQTLATIGESMPQVSGVNH</sequence>
<name>A0A409YFE6_9AGAR</name>
<reference evidence="2 3" key="1">
    <citation type="journal article" date="2018" name="Evol. Lett.">
        <title>Horizontal gene cluster transfer increased hallucinogenic mushroom diversity.</title>
        <authorList>
            <person name="Reynolds H.T."/>
            <person name="Vijayakumar V."/>
            <person name="Gluck-Thaler E."/>
            <person name="Korotkin H.B."/>
            <person name="Matheny P.B."/>
            <person name="Slot J.C."/>
        </authorList>
    </citation>
    <scope>NUCLEOTIDE SEQUENCE [LARGE SCALE GENOMIC DNA]</scope>
    <source>
        <strain evidence="2 3">SRW20</strain>
    </source>
</reference>
<feature type="region of interest" description="Disordered" evidence="1">
    <location>
        <begin position="1"/>
        <end position="43"/>
    </location>
</feature>
<evidence type="ECO:0000313" key="3">
    <source>
        <dbReference type="Proteomes" id="UP000284706"/>
    </source>
</evidence>
<comment type="caution">
    <text evidence="2">The sequence shown here is derived from an EMBL/GenBank/DDBJ whole genome shotgun (WGS) entry which is preliminary data.</text>
</comment>
<proteinExistence type="predicted"/>
<dbReference type="InParanoid" id="A0A409YFE6"/>